<keyword evidence="2" id="KW-1185">Reference proteome</keyword>
<reference evidence="3" key="1">
    <citation type="submission" date="2024-02" db="UniProtKB">
        <authorList>
            <consortium name="WormBaseParasite"/>
        </authorList>
    </citation>
    <scope>IDENTIFICATION</scope>
</reference>
<dbReference type="WBParaSite" id="MBELARI_LOCUS20436">
    <property type="protein sequence ID" value="MBELARI_LOCUS20436"/>
    <property type="gene ID" value="MBELARI_LOCUS20436"/>
</dbReference>
<evidence type="ECO:0000313" key="2">
    <source>
        <dbReference type="Proteomes" id="UP000887575"/>
    </source>
</evidence>
<evidence type="ECO:0000256" key="1">
    <source>
        <dbReference type="SAM" id="MobiDB-lite"/>
    </source>
</evidence>
<evidence type="ECO:0000313" key="3">
    <source>
        <dbReference type="WBParaSite" id="MBELARI_LOCUS20436"/>
    </source>
</evidence>
<organism evidence="2 3">
    <name type="scientific">Mesorhabditis belari</name>
    <dbReference type="NCBI Taxonomy" id="2138241"/>
    <lineage>
        <taxon>Eukaryota</taxon>
        <taxon>Metazoa</taxon>
        <taxon>Ecdysozoa</taxon>
        <taxon>Nematoda</taxon>
        <taxon>Chromadorea</taxon>
        <taxon>Rhabditida</taxon>
        <taxon>Rhabditina</taxon>
        <taxon>Rhabditomorpha</taxon>
        <taxon>Rhabditoidea</taxon>
        <taxon>Rhabditidae</taxon>
        <taxon>Mesorhabditinae</taxon>
        <taxon>Mesorhabditis</taxon>
    </lineage>
</organism>
<feature type="compositionally biased region" description="Basic and acidic residues" evidence="1">
    <location>
        <begin position="193"/>
        <end position="204"/>
    </location>
</feature>
<proteinExistence type="predicted"/>
<accession>A0AAF3F1P7</accession>
<dbReference type="AlphaFoldDB" id="A0AAF3F1P7"/>
<feature type="region of interest" description="Disordered" evidence="1">
    <location>
        <begin position="180"/>
        <end position="216"/>
    </location>
</feature>
<name>A0AAF3F1P7_9BILA</name>
<sequence>MPPKRRTSISKVPQSKLQEIRSQDIKNENVDKLKRRVSFSREKTVQHYDKVDQQMIHSPKIELISEVSGSTEESEMSITNLSAANRNTPTPAFDTTCELFGSNFGALPSSTIRQDVDMEFSTLSEPEGADNRFETTTRLFSGGMGVDESLDQPEMLQNFLGNPSTTFLNVQADRTMYKSDNENQVGSSSSHQVAEDGTSRSREKEHRRRRRSQIPASVSLTIQQEWYSEAHQKMLTDTKTAEGRARLDKSVQDILLKANQSLVKMNQEKITEKQLRSHMYFTSKKRKNSLQKSDDNCEGLNQVEKIVPHAYKDTPVFGKSPGGVDSLGLQDDGEIQVEEDRQSSGPSTKCTKKSDVDVLHEFRRLLSPLCARVQRIDEKCDFIIRELDKMYVMTSKDGKEMS</sequence>
<protein>
    <submittedName>
        <fullName evidence="3">Uncharacterized protein</fullName>
    </submittedName>
</protein>
<dbReference type="Proteomes" id="UP000887575">
    <property type="component" value="Unassembled WGS sequence"/>
</dbReference>
<feature type="compositionally biased region" description="Polar residues" evidence="1">
    <location>
        <begin position="182"/>
        <end position="192"/>
    </location>
</feature>